<keyword evidence="2" id="KW-1133">Transmembrane helix</keyword>
<feature type="coiled-coil region" evidence="1">
    <location>
        <begin position="83"/>
        <end position="145"/>
    </location>
</feature>
<keyword evidence="1" id="KW-0175">Coiled coil</keyword>
<protein>
    <submittedName>
        <fullName evidence="3">Uncharacterized protein</fullName>
    </submittedName>
</protein>
<reference evidence="4" key="1">
    <citation type="submission" date="2017-08" db="EMBL/GenBank/DDBJ databases">
        <title>A dynamic microbial community with high functional redundancy inhabits the cold, oxic subseafloor aquifer.</title>
        <authorList>
            <person name="Tully B.J."/>
            <person name="Wheat C.G."/>
            <person name="Glazer B.T."/>
            <person name="Huber J.A."/>
        </authorList>
    </citation>
    <scope>NUCLEOTIDE SEQUENCE [LARGE SCALE GENOMIC DNA]</scope>
</reference>
<name>A0A2A5CIA9_9GAMM</name>
<dbReference type="Proteomes" id="UP000228987">
    <property type="component" value="Unassembled WGS sequence"/>
</dbReference>
<dbReference type="SUPFAM" id="SSF53300">
    <property type="entry name" value="vWA-like"/>
    <property type="match status" value="1"/>
</dbReference>
<evidence type="ECO:0000256" key="2">
    <source>
        <dbReference type="SAM" id="Phobius"/>
    </source>
</evidence>
<dbReference type="AlphaFoldDB" id="A0A2A5CIA9"/>
<accession>A0A2A5CIA9</accession>
<dbReference type="Gene3D" id="3.40.50.410">
    <property type="entry name" value="von Willebrand factor, type A domain"/>
    <property type="match status" value="1"/>
</dbReference>
<dbReference type="InterPro" id="IPR036465">
    <property type="entry name" value="vWFA_dom_sf"/>
</dbReference>
<gene>
    <name evidence="3" type="ORF">COA71_01690</name>
</gene>
<dbReference type="EMBL" id="NVWI01000001">
    <property type="protein sequence ID" value="PCJ43609.1"/>
    <property type="molecule type" value="Genomic_DNA"/>
</dbReference>
<comment type="caution">
    <text evidence="3">The sequence shown here is derived from an EMBL/GenBank/DDBJ whole genome shotgun (WGS) entry which is preliminary data.</text>
</comment>
<evidence type="ECO:0000256" key="1">
    <source>
        <dbReference type="SAM" id="Coils"/>
    </source>
</evidence>
<evidence type="ECO:0000313" key="3">
    <source>
        <dbReference type="EMBL" id="PCJ43609.1"/>
    </source>
</evidence>
<proteinExistence type="predicted"/>
<feature type="transmembrane region" description="Helical" evidence="2">
    <location>
        <begin position="16"/>
        <end position="36"/>
    </location>
</feature>
<keyword evidence="2" id="KW-0812">Transmembrane</keyword>
<evidence type="ECO:0000313" key="4">
    <source>
        <dbReference type="Proteomes" id="UP000228987"/>
    </source>
</evidence>
<organism evidence="3 4">
    <name type="scientific">SAR86 cluster bacterium</name>
    <dbReference type="NCBI Taxonomy" id="2030880"/>
    <lineage>
        <taxon>Bacteria</taxon>
        <taxon>Pseudomonadati</taxon>
        <taxon>Pseudomonadota</taxon>
        <taxon>Gammaproteobacteria</taxon>
        <taxon>SAR86 cluster</taxon>
    </lineage>
</organism>
<keyword evidence="2" id="KW-0472">Membrane</keyword>
<sequence length="366" mass="40952">MAKNKNAKRNFNPMSLAFLDVMSCGFGAVVLIFLILDHSTQNNTNVTDSNLAAEINLLDEQILEGEEGLVRIRNTISDVDLQIVEAQGLARSIEEEIDNFMDRLRNLENNNTSGQDEIMRLQQQIAELEAELENLREAEDQFTGNNVRRFIGDGNRQYLTGMILGGNRILVLVDISSSMLDDTIINIIRRRNMSDEAKLNSEKWRNVQETVDWLTTQMPIPSQYQIYTFSESVNSLIPGSQGRWLEVADDAQLDQAVEHLDQLIPSGGTNLAGLFQSIQGLSPLPDNIFLITDGLPTRDNREPRTATISGRDRERLFEQALEYLPGGIPVNVILAPLEGDPQAAAYYWRLAIATGGAFMSPSKDWP</sequence>